<dbReference type="EMBL" id="JJPA01000071">
    <property type="protein sequence ID" value="KKG35356.1"/>
    <property type="molecule type" value="Genomic_DNA"/>
</dbReference>
<keyword evidence="1" id="KW-0812">Transmembrane</keyword>
<organism evidence="2 3">
    <name type="scientific">Methanosarcina mazei</name>
    <name type="common">Methanosarcina frisia</name>
    <dbReference type="NCBI Taxonomy" id="2209"/>
    <lineage>
        <taxon>Archaea</taxon>
        <taxon>Methanobacteriati</taxon>
        <taxon>Methanobacteriota</taxon>
        <taxon>Stenosarchaea group</taxon>
        <taxon>Methanomicrobia</taxon>
        <taxon>Methanosarcinales</taxon>
        <taxon>Methanosarcinaceae</taxon>
        <taxon>Methanosarcina</taxon>
    </lineage>
</organism>
<dbReference type="PATRIC" id="fig|2209.61.peg.3351"/>
<protein>
    <submittedName>
        <fullName evidence="2">Uncharacterized protein</fullName>
    </submittedName>
</protein>
<evidence type="ECO:0000256" key="1">
    <source>
        <dbReference type="SAM" id="Phobius"/>
    </source>
</evidence>
<evidence type="ECO:0000313" key="2">
    <source>
        <dbReference type="EMBL" id="KKG35356.1"/>
    </source>
</evidence>
<dbReference type="RefSeq" id="WP_048044015.1">
    <property type="nucleotide sequence ID" value="NZ_JJPA01000071.1"/>
</dbReference>
<keyword evidence="1" id="KW-0472">Membrane</keyword>
<dbReference type="Proteomes" id="UP000034399">
    <property type="component" value="Unassembled WGS sequence"/>
</dbReference>
<dbReference type="AlphaFoldDB" id="A0A0F8E6F9"/>
<reference evidence="2 3" key="1">
    <citation type="journal article" date="2015" name="ISME J.">
        <title>Genomic and phenotypic differentiation among Methanosarcina mazei populations from Columbia River sediment.</title>
        <authorList>
            <person name="Youngblut N.D."/>
            <person name="Wirth J.S."/>
            <person name="Henriksen J.R."/>
            <person name="Smith M."/>
            <person name="Simon H."/>
            <person name="Metcalf W.W."/>
            <person name="Whitaker R.J."/>
        </authorList>
    </citation>
    <scope>NUCLEOTIDE SEQUENCE [LARGE SCALE GENOMIC DNA]</scope>
    <source>
        <strain evidence="2 3">3.F.A.1A.1</strain>
    </source>
</reference>
<comment type="caution">
    <text evidence="2">The sequence shown here is derived from an EMBL/GenBank/DDBJ whole genome shotgun (WGS) entry which is preliminary data.</text>
</comment>
<name>A0A0F8E6F9_METMZ</name>
<feature type="transmembrane region" description="Helical" evidence="1">
    <location>
        <begin position="75"/>
        <end position="96"/>
    </location>
</feature>
<proteinExistence type="predicted"/>
<sequence>MIFPKLDGDSTAVGQSPAYVLRGECEKNRETTKCDLKELIIQEREDRKEGEKELKTEISKGLEEVQNELGSVRTALLGLAGSITIAIIVAILEFVLGKF</sequence>
<gene>
    <name evidence="2" type="ORF">DU52_15560</name>
</gene>
<evidence type="ECO:0000313" key="3">
    <source>
        <dbReference type="Proteomes" id="UP000034399"/>
    </source>
</evidence>
<keyword evidence="1" id="KW-1133">Transmembrane helix</keyword>
<accession>A0A0F8E6F9</accession>